<reference evidence="1 2" key="1">
    <citation type="submission" date="2019-08" db="EMBL/GenBank/DDBJ databases">
        <title>Archangium and Cystobacter genomes.</title>
        <authorList>
            <person name="Chen I.-C.K."/>
            <person name="Wielgoss S."/>
        </authorList>
    </citation>
    <scope>NUCLEOTIDE SEQUENCE [LARGE SCALE GENOMIC DNA]</scope>
    <source>
        <strain evidence="1 2">Cbm 6</strain>
    </source>
</reference>
<dbReference type="NCBIfam" id="NF012211">
    <property type="entry name" value="tand_rpt_95"/>
    <property type="match status" value="8"/>
</dbReference>
<dbReference type="Pfam" id="PF17963">
    <property type="entry name" value="Big_9"/>
    <property type="match status" value="8"/>
</dbReference>
<dbReference type="PANTHER" id="PTHR45739">
    <property type="entry name" value="MATRIX PROTEIN, PUTATIVE-RELATED"/>
    <property type="match status" value="1"/>
</dbReference>
<dbReference type="InterPro" id="IPR015919">
    <property type="entry name" value="Cadherin-like_sf"/>
</dbReference>
<evidence type="ECO:0000313" key="1">
    <source>
        <dbReference type="EMBL" id="WNG44847.1"/>
    </source>
</evidence>
<dbReference type="Gene3D" id="2.60.40.3440">
    <property type="match status" value="7"/>
</dbReference>
<proteinExistence type="predicted"/>
<dbReference type="InterPro" id="IPR010221">
    <property type="entry name" value="VCBS_dom"/>
</dbReference>
<organism evidence="1 2">
    <name type="scientific">Archangium minus</name>
    <dbReference type="NCBI Taxonomy" id="83450"/>
    <lineage>
        <taxon>Bacteria</taxon>
        <taxon>Pseudomonadati</taxon>
        <taxon>Myxococcota</taxon>
        <taxon>Myxococcia</taxon>
        <taxon>Myxococcales</taxon>
        <taxon>Cystobacterineae</taxon>
        <taxon>Archangiaceae</taxon>
        <taxon>Archangium</taxon>
    </lineage>
</organism>
<dbReference type="Proteomes" id="UP001611383">
    <property type="component" value="Chromosome"/>
</dbReference>
<dbReference type="EMBL" id="CP043494">
    <property type="protein sequence ID" value="WNG44847.1"/>
    <property type="molecule type" value="Genomic_DNA"/>
</dbReference>
<sequence length="1630" mass="169996">MVRAPKVQHPRWRGGPPVSHRIRNTSSLLCVLLAFTCACRASEPAQEVQREAPPSVAAAPTPPFDPAEVIRRVQARTIAPTALEGSISPEFELDAPVFTPGAGEPNYPSVASDGTGYLVVWEERQESNYTKIFGIRVSQDGTVPDSRRIPIATLEATYQEAPAVTFDGTNYFVAWSESTGGGNTIHGARVSSSGTVLDSPSLLIAKPTFSGYRLENPRVIAANGRVLVVWYQHYMYQPSALFEGRFVSREGVVDTTRVDVSSESLQDSLSLATDGQNVLAVWRQSVSGNSSTIHARLIPPTGTTGGSPRLIGRSALPYSSPTVAFNGTHYLVAWMDDSNTTAPGSDISGTRVSTTGAVLDSPSRTLVLGSGSFYPDNPRLASVGSQLLLAWNDNRPGTKSAYATRLDASANALDGKGFALTTATNSDWPLVVTSSATSYLVFWNDQQALDLIGTRVSTAGTVLDPSGFTLSIGANSEIRASVAFDGTSYLVVWEDDRHGTTDIRGTRVSASGTVLDPTGLVISNASDHQRNPAVAFNGTHFLVVWEDTRDNFRRDLYGARVSPDGTVLEPTGFIISAHTDGQVKPAVASDGTNFLVAWTGSGGMMGTRVSPSGAVLDPAFLTFSTVAGQDHAAIAFDGTNYLVIWTRYDYTNRFHELYGTRVSKAGAVLDKTSLYLTSASYPIDDPQPALAFNGTHYLLVVSHLISYTSSETDLRAVRLGTNGAVIDSIPICKAPGSQRAPSVVRMGTDFLVAWEDARGGTGWDVYSGRVTASGLALDGDGVILSAGSGNETRVLLGAAGPLQMLSVYQVANDALGPFVQRLKARVIEMQPNVPPTATAQEVQVTEDTARSITLTGQDPDGTLMIYKVTSMPSHGTISSSRPTLTYTPAPNYHGPDRFTFTVSDGQATSAPATVSITVAAVNDAPVATAQSFSTVEDTAKDLTLAGTDVDGDTLTYKVVAGPTRGTLSGTPPSLTYTPSANAFGSDSFTFTVSDGTVTSTAATVSITITGVDDTPVATDQSLSTNEDTIKSVRLTGIEPDGQTLTYKVVTGPGHGTLSGTAPSLTYMPAANYHGPDSFTFTVSDGKTTSAPATVSLTVVEVNDSPVAQAQSFSTNEDTAKDVTLSGTDVEGDTLTYKVVVGPSRGTLSGTPPFVTYTPPLNYNGTDTFYFSVSDGKATSGLAMVSITVVAVNDAPVAQAQSLYTNEDTAKGIILSGTDVDYNSLSYQVVEGPSHGTLSGTAPSLTYTPAENYHGPDSFTFTVSDGKITSAPATVSLIVAAMNDAPVATAQSLSTLEDTALGLTLAGTDVDGDLPRFRVVTGPSHGTLSGTVPSLTYTPAENYHGPDSFTFTVSDGTTTSAPATVSLTVAAVNDAPVAHAQSLSTAEDTALELTLAGADVDGDTPSFQVVEGPSHGTLSGTAPSLTYTPAPDYHGPDSFTFTVSDGYVTSTPVTVPLTILAVNDAPVAHAQTLTVSATTPSPIVLTGSDADGDSLTFTLLTQPDTGTLTGTSAELVYTPPSGFQGATRFTFSVSDGKESSTAEFELISDGGVITGPDDGGPDVNESMGCACDTGSGGSKGAFAPAMFLLALLVYSRRNRGPASRCHGGTTLALPSRLQDNALPHASLRPSR</sequence>
<dbReference type="NCBIfam" id="TIGR01965">
    <property type="entry name" value="VCBS_repeat"/>
    <property type="match status" value="1"/>
</dbReference>
<dbReference type="InterPro" id="IPR051561">
    <property type="entry name" value="FRAS1_ECM"/>
</dbReference>
<dbReference type="SUPFAM" id="SSF49313">
    <property type="entry name" value="Cadherin-like"/>
    <property type="match status" value="1"/>
</dbReference>
<protein>
    <submittedName>
        <fullName evidence="1">Tandem-95 repeat protein</fullName>
    </submittedName>
</protein>
<accession>A0ABY9WPY9</accession>
<dbReference type="PANTHER" id="PTHR45739:SF8">
    <property type="entry name" value="FRAS1-RELATED EXTRACELLULAR MATRIX PROTEIN 1"/>
    <property type="match status" value="1"/>
</dbReference>
<keyword evidence="2" id="KW-1185">Reference proteome</keyword>
<gene>
    <name evidence="1" type="ORF">F0U60_12645</name>
</gene>
<evidence type="ECO:0000313" key="2">
    <source>
        <dbReference type="Proteomes" id="UP001611383"/>
    </source>
</evidence>
<name>A0ABY9WPY9_9BACT</name>
<dbReference type="Gene3D" id="2.60.40.2810">
    <property type="match status" value="1"/>
</dbReference>